<name>A0AAE4EYV4_9EURY</name>
<dbReference type="AlphaFoldDB" id="A0AAE4EYV4"/>
<proteinExistence type="predicted"/>
<accession>A0AAE4EYV4</accession>
<sequence length="59" mass="6872">MQTNNHDSRPPNRPDIALSWAVDDRDAPTELTIYDPQSERTTHWLTIDRDFAYDLAETV</sequence>
<feature type="domain" description="DUF7511" evidence="1">
    <location>
        <begin position="22"/>
        <end position="57"/>
    </location>
</feature>
<evidence type="ECO:0000259" key="1">
    <source>
        <dbReference type="Pfam" id="PF24351"/>
    </source>
</evidence>
<keyword evidence="3" id="KW-1185">Reference proteome</keyword>
<evidence type="ECO:0000313" key="2">
    <source>
        <dbReference type="EMBL" id="MDS0222432.1"/>
    </source>
</evidence>
<evidence type="ECO:0000313" key="3">
    <source>
        <dbReference type="Proteomes" id="UP001253439"/>
    </source>
</evidence>
<dbReference type="Proteomes" id="UP001253439">
    <property type="component" value="Unassembled WGS sequence"/>
</dbReference>
<protein>
    <recommendedName>
        <fullName evidence="1">DUF7511 domain-containing protein</fullName>
    </recommendedName>
</protein>
<dbReference type="EMBL" id="JAMQOM010000005">
    <property type="protein sequence ID" value="MDS0222432.1"/>
    <property type="molecule type" value="Genomic_DNA"/>
</dbReference>
<organism evidence="2 3">
    <name type="scientific">Haloarcula terrestris</name>
    <dbReference type="NCBI Taxonomy" id="2950533"/>
    <lineage>
        <taxon>Archaea</taxon>
        <taxon>Methanobacteriati</taxon>
        <taxon>Methanobacteriota</taxon>
        <taxon>Stenosarchaea group</taxon>
        <taxon>Halobacteria</taxon>
        <taxon>Halobacteriales</taxon>
        <taxon>Haloarculaceae</taxon>
        <taxon>Haloarcula</taxon>
    </lineage>
</organism>
<reference evidence="2 3" key="1">
    <citation type="submission" date="2022-06" db="EMBL/GenBank/DDBJ databases">
        <title>Haloarcula sp. a new haloarchaeum isolate from saline soil.</title>
        <authorList>
            <person name="Strakova D."/>
            <person name="Galisteo C."/>
            <person name="Sanchez-Porro C."/>
            <person name="Ventosa A."/>
        </authorList>
    </citation>
    <scope>NUCLEOTIDE SEQUENCE [LARGE SCALE GENOMIC DNA]</scope>
    <source>
        <strain evidence="2 3">S1AR25-5A</strain>
    </source>
</reference>
<dbReference type="InterPro" id="IPR055933">
    <property type="entry name" value="DUF7511"/>
</dbReference>
<dbReference type="RefSeq" id="WP_310897048.1">
    <property type="nucleotide sequence ID" value="NZ_JAMQOM010000005.1"/>
</dbReference>
<gene>
    <name evidence="2" type="ORF">NDI54_13880</name>
</gene>
<comment type="caution">
    <text evidence="2">The sequence shown here is derived from an EMBL/GenBank/DDBJ whole genome shotgun (WGS) entry which is preliminary data.</text>
</comment>
<dbReference type="Pfam" id="PF24351">
    <property type="entry name" value="DUF7511"/>
    <property type="match status" value="1"/>
</dbReference>